<name>A0A9Q6EV30_KLEPN</name>
<evidence type="ECO:0000313" key="1">
    <source>
        <dbReference type="EMBL" id="PLE24507.1"/>
    </source>
</evidence>
<sequence>MSDIDLVKRLAEESQNLIAAQKNYDSAKSAVLSWLERDMERSEGSGAQEARRERHYENLCQEESGALCALNNQKETVRKVAEQLFHK</sequence>
<dbReference type="Proteomes" id="UP000234439">
    <property type="component" value="Unassembled WGS sequence"/>
</dbReference>
<reference evidence="1 2" key="1">
    <citation type="journal article" date="2017" name="J. Infect. Dis.">
        <title>An Analysis of the Epidemic of Klebsiella pneumoniae Carbapenemase-Producing K. pneumoniae: Convergence of Two Evolutionary Mechanisms Creates the Perfect Storm.</title>
        <authorList>
            <person name="Rojas L.J."/>
            <person name="Weinstock G.M."/>
            <person name="De La Cadena E."/>
            <person name="Diaz L."/>
            <person name="Rios R."/>
            <person name="Hanson B.M."/>
            <person name="Brown J.S."/>
            <person name="Vats P."/>
            <person name="Phillips D.S."/>
            <person name="Nguyen H."/>
            <person name="Hujer K.M."/>
            <person name="Correa A."/>
            <person name="Adams M.D."/>
            <person name="Perez F."/>
            <person name="Sodergren E."/>
            <person name="Narechania A."/>
            <person name="Planet P.J."/>
            <person name="Villegas M.V."/>
            <person name="Bonomo R.A."/>
            <person name="Arias C.A."/>
        </authorList>
    </citation>
    <scope>NUCLEOTIDE SEQUENCE [LARGE SCALE GENOMIC DNA]</scope>
    <source>
        <strain evidence="1 2">COL-Kpn30</strain>
    </source>
</reference>
<accession>A0A9Q6EV30</accession>
<dbReference type="AlphaFoldDB" id="A0A9Q6EV30"/>
<protein>
    <submittedName>
        <fullName evidence="1">Uncharacterized protein</fullName>
    </submittedName>
</protein>
<gene>
    <name evidence="1" type="ORF">B6I68_27365</name>
</gene>
<evidence type="ECO:0000313" key="2">
    <source>
        <dbReference type="Proteomes" id="UP000234439"/>
    </source>
</evidence>
<dbReference type="RefSeq" id="WP_102017283.1">
    <property type="nucleotide sequence ID" value="NZ_JAGYCC010000022.1"/>
</dbReference>
<comment type="caution">
    <text evidence="1">The sequence shown here is derived from an EMBL/GenBank/DDBJ whole genome shotgun (WGS) entry which is preliminary data.</text>
</comment>
<proteinExistence type="predicted"/>
<organism evidence="1 2">
    <name type="scientific">Klebsiella pneumoniae</name>
    <dbReference type="NCBI Taxonomy" id="573"/>
    <lineage>
        <taxon>Bacteria</taxon>
        <taxon>Pseudomonadati</taxon>
        <taxon>Pseudomonadota</taxon>
        <taxon>Gammaproteobacteria</taxon>
        <taxon>Enterobacterales</taxon>
        <taxon>Enterobacteriaceae</taxon>
        <taxon>Klebsiella/Raoultella group</taxon>
        <taxon>Klebsiella</taxon>
        <taxon>Klebsiella pneumoniae complex</taxon>
    </lineage>
</organism>
<dbReference type="EMBL" id="NCMJ01000180">
    <property type="protein sequence ID" value="PLE24507.1"/>
    <property type="molecule type" value="Genomic_DNA"/>
</dbReference>